<proteinExistence type="inferred from homology"/>
<evidence type="ECO:0000256" key="8">
    <source>
        <dbReference type="SAM" id="Phobius"/>
    </source>
</evidence>
<feature type="region of interest" description="Disordered" evidence="7">
    <location>
        <begin position="895"/>
        <end position="924"/>
    </location>
</feature>
<evidence type="ECO:0000259" key="9">
    <source>
        <dbReference type="Pfam" id="PF02687"/>
    </source>
</evidence>
<evidence type="ECO:0000256" key="3">
    <source>
        <dbReference type="ARBA" id="ARBA00022692"/>
    </source>
</evidence>
<evidence type="ECO:0000313" key="11">
    <source>
        <dbReference type="Proteomes" id="UP000679498"/>
    </source>
</evidence>
<dbReference type="InterPro" id="IPR050250">
    <property type="entry name" value="Macrolide_Exporter_MacB"/>
</dbReference>
<evidence type="ECO:0000256" key="7">
    <source>
        <dbReference type="SAM" id="MobiDB-lite"/>
    </source>
</evidence>
<dbReference type="Proteomes" id="UP000679498">
    <property type="component" value="Chromosome"/>
</dbReference>
<sequence>MLKFIWNSWWRNKERFILLLVGVLIVSTGLSYLIGTTQANNGTVVDELQKRWGSSYDIVVRPEGSRSVTEDLKLLEPNYMSGLDGGITRKQYETIKKMTDVEVAASIAMIGYNQTLSSIGTHTIDQEGIYKLTIKDTQDTGLQNESSSGVTFLAAGWEPTGDAKKSGVSPLPLGKQPLFEYGSQVMIAGVDPKAEAALVGLDQATTKGTYSNYFSKDDQVTSFGEDGVQIPILLNNREYVDASRIYTYEKVELPSKKKSINDLVQQVEQKGGKKYLQSLPTSGAKRYTITTQDVQKKLVNDILKHTLPTAEETNSNSFTWIALKPSPIDYRSIKSPYASRWPFTYQVQPKQVDQDSLLAKRSMYREARMFGKDSVDWPKVNLNYIGVFDPKKLNISKDPLTELPMETYFPSKAQWVMDKNERPVNPVRDVKPTNDPYDFLTKPPSMLTTLAAAFKIRGAKAISAIRVNVKGVETMNAASEKKLQQVAAEIEQKTGLITDVTLGSSPQLALTYLPGLKDESALGWVQQPWIKLGSSIAIFQEAKVGMSGIIASVIAVALVYVFSSNIILLYARKKEFAILLSLGWRPRQLSKLLFLEATMLGTLVALISWTILGSFWITTDNPIAIGRILLIGLAGLLIYWGGTLVPMSLIRRIKPYESMRSGEVSKGRRFVRARSVFGMSINQLVTYWQRTLLSVVAIALPTSLFIFFLFITFRLKGVLYATWLGEYVALEVGTMHYVAMGVSLLIAILTTTEIMWQNVNERKSQLAVLKATGWRDGQVRLLVLSEGMITGLCAGVIGLLTALGMIGFVYGQFPVKELGFLSVMLLIPVITGVLGALLPAQRAVRITPNAALGSVVENTQATERRFKWALGSIAASLCVGVASLFLFASTESSTTTATQSTPPQQQTSGQKLKDLTTNTKTFSDKKTGKQDAALKKLMEKGVIQTYPGDPKAKYELFYAKSLVPTPKELNLKEKPGYRYITIPVFMHNSDTKSKGVYSTYRPGTFTLTSLDGKEYSTVDYVNHNEKAFKNGYQYFAPYKSVVDLVYQVPVDKKTFVLYATDESIPKDTTVKIELDQKTQ</sequence>
<feature type="transmembrane region" description="Helical" evidence="8">
    <location>
        <begin position="789"/>
        <end position="813"/>
    </location>
</feature>
<feature type="transmembrane region" description="Helical" evidence="8">
    <location>
        <begin position="623"/>
        <end position="650"/>
    </location>
</feature>
<keyword evidence="11" id="KW-1185">Reference proteome</keyword>
<feature type="domain" description="ABC3 transporter permease C-terminal" evidence="9">
    <location>
        <begin position="738"/>
        <end position="848"/>
    </location>
</feature>
<gene>
    <name evidence="10" type="ORF">KKI46_08070</name>
</gene>
<dbReference type="EMBL" id="CP075897">
    <property type="protein sequence ID" value="QWB31585.1"/>
    <property type="molecule type" value="Genomic_DNA"/>
</dbReference>
<dbReference type="InterPro" id="IPR003838">
    <property type="entry name" value="ABC3_permease_C"/>
</dbReference>
<dbReference type="Pfam" id="PF02687">
    <property type="entry name" value="FtsX"/>
    <property type="match status" value="2"/>
</dbReference>
<dbReference type="GeneID" id="88811624"/>
<dbReference type="RefSeq" id="WP_214808649.1">
    <property type="nucleotide sequence ID" value="NZ_CP075897.1"/>
</dbReference>
<comment type="subcellular location">
    <subcellularLocation>
        <location evidence="1">Cell membrane</location>
        <topology evidence="1">Multi-pass membrane protein</topology>
    </subcellularLocation>
</comment>
<feature type="compositionally biased region" description="Low complexity" evidence="7">
    <location>
        <begin position="895"/>
        <end position="910"/>
    </location>
</feature>
<keyword evidence="5 8" id="KW-0472">Membrane</keyword>
<feature type="domain" description="ABC3 transporter permease C-terminal" evidence="9">
    <location>
        <begin position="549"/>
        <end position="655"/>
    </location>
</feature>
<evidence type="ECO:0000313" key="10">
    <source>
        <dbReference type="EMBL" id="QWB31585.1"/>
    </source>
</evidence>
<evidence type="ECO:0000256" key="4">
    <source>
        <dbReference type="ARBA" id="ARBA00022989"/>
    </source>
</evidence>
<feature type="transmembrane region" description="Helical" evidence="8">
    <location>
        <begin position="592"/>
        <end position="617"/>
    </location>
</feature>
<keyword evidence="4 8" id="KW-1133">Transmembrane helix</keyword>
<feature type="transmembrane region" description="Helical" evidence="8">
    <location>
        <begin position="735"/>
        <end position="756"/>
    </location>
</feature>
<evidence type="ECO:0000256" key="5">
    <source>
        <dbReference type="ARBA" id="ARBA00023136"/>
    </source>
</evidence>
<keyword evidence="2" id="KW-1003">Cell membrane</keyword>
<organism evidence="10 11">
    <name type="scientific">Exiguobacterium acetylicum</name>
    <name type="common">Brevibacterium acetylicum</name>
    <dbReference type="NCBI Taxonomy" id="41170"/>
    <lineage>
        <taxon>Bacteria</taxon>
        <taxon>Bacillati</taxon>
        <taxon>Bacillota</taxon>
        <taxon>Bacilli</taxon>
        <taxon>Bacillales</taxon>
        <taxon>Bacillales Family XII. Incertae Sedis</taxon>
        <taxon>Exiguobacterium</taxon>
    </lineage>
</organism>
<dbReference type="PANTHER" id="PTHR30572:SF4">
    <property type="entry name" value="ABC TRANSPORTER PERMEASE YTRF"/>
    <property type="match status" value="1"/>
</dbReference>
<protein>
    <submittedName>
        <fullName evidence="10">ABC transporter permease</fullName>
    </submittedName>
</protein>
<feature type="transmembrane region" description="Helical" evidence="8">
    <location>
        <begin position="868"/>
        <end position="888"/>
    </location>
</feature>
<reference evidence="10 11" key="1">
    <citation type="submission" date="2021-05" db="EMBL/GenBank/DDBJ databases">
        <title>Biocontrol using Exiguobacterium acetylicum SI17 against litchi downy blight caused by Peronophythora litchii.</title>
        <authorList>
            <person name="Zheng L."/>
        </authorList>
    </citation>
    <scope>NUCLEOTIDE SEQUENCE [LARGE SCALE GENOMIC DNA]</scope>
    <source>
        <strain evidence="10 11">SI17</strain>
    </source>
</reference>
<dbReference type="PANTHER" id="PTHR30572">
    <property type="entry name" value="MEMBRANE COMPONENT OF TRANSPORTER-RELATED"/>
    <property type="match status" value="1"/>
</dbReference>
<evidence type="ECO:0000256" key="1">
    <source>
        <dbReference type="ARBA" id="ARBA00004651"/>
    </source>
</evidence>
<accession>A0ABX8GD76</accession>
<evidence type="ECO:0000256" key="2">
    <source>
        <dbReference type="ARBA" id="ARBA00022475"/>
    </source>
</evidence>
<feature type="transmembrane region" description="Helical" evidence="8">
    <location>
        <begin position="549"/>
        <end position="571"/>
    </location>
</feature>
<keyword evidence="3 8" id="KW-0812">Transmembrane</keyword>
<name>A0ABX8GD76_EXIAC</name>
<comment type="similarity">
    <text evidence="6">Belongs to the ABC-4 integral membrane protein family.</text>
</comment>
<feature type="transmembrane region" description="Helical" evidence="8">
    <location>
        <begin position="819"/>
        <end position="838"/>
    </location>
</feature>
<evidence type="ECO:0000256" key="6">
    <source>
        <dbReference type="ARBA" id="ARBA00038076"/>
    </source>
</evidence>
<feature type="transmembrane region" description="Helical" evidence="8">
    <location>
        <begin position="692"/>
        <end position="715"/>
    </location>
</feature>